<dbReference type="Proteomes" id="UP000824469">
    <property type="component" value="Unassembled WGS sequence"/>
</dbReference>
<organism evidence="1 2">
    <name type="scientific">Taxus chinensis</name>
    <name type="common">Chinese yew</name>
    <name type="synonym">Taxus wallichiana var. chinensis</name>
    <dbReference type="NCBI Taxonomy" id="29808"/>
    <lineage>
        <taxon>Eukaryota</taxon>
        <taxon>Viridiplantae</taxon>
        <taxon>Streptophyta</taxon>
        <taxon>Embryophyta</taxon>
        <taxon>Tracheophyta</taxon>
        <taxon>Spermatophyta</taxon>
        <taxon>Pinopsida</taxon>
        <taxon>Pinidae</taxon>
        <taxon>Conifers II</taxon>
        <taxon>Cupressales</taxon>
        <taxon>Taxaceae</taxon>
        <taxon>Taxus</taxon>
    </lineage>
</organism>
<dbReference type="EMBL" id="JAHRHJ020000001">
    <property type="protein sequence ID" value="KAH9332050.1"/>
    <property type="molecule type" value="Genomic_DNA"/>
</dbReference>
<dbReference type="PANTHER" id="PTHR34547:SF1">
    <property type="entry name" value="YACP-LIKE NYN DOMAIN PROTEIN"/>
    <property type="match status" value="1"/>
</dbReference>
<keyword evidence="2" id="KW-1185">Reference proteome</keyword>
<dbReference type="Pfam" id="PF05991">
    <property type="entry name" value="NYN_YacP"/>
    <property type="match status" value="1"/>
</dbReference>
<proteinExistence type="predicted"/>
<dbReference type="PANTHER" id="PTHR34547">
    <property type="entry name" value="YACP-LIKE NYN DOMAIN PROTEIN"/>
    <property type="match status" value="1"/>
</dbReference>
<accession>A0AA38H202</accession>
<name>A0AA38H202_TAXCH</name>
<gene>
    <name evidence="1" type="ORF">KI387_004158</name>
</gene>
<dbReference type="AlphaFoldDB" id="A0AA38H202"/>
<sequence>MASGSASGSASESLAGTVPPNAHSIAWKYAVRALREDGCPRIWVATSDSLQQHAAHYLGAYVWSCKILISEINDSKSDYEEELLEQRTYSMQGRMLENGLKPEVADALKDLKIKLEEFERSQT</sequence>
<evidence type="ECO:0000313" key="2">
    <source>
        <dbReference type="Proteomes" id="UP000824469"/>
    </source>
</evidence>
<reference evidence="1 2" key="1">
    <citation type="journal article" date="2021" name="Nat. Plants">
        <title>The Taxus genome provides insights into paclitaxel biosynthesis.</title>
        <authorList>
            <person name="Xiong X."/>
            <person name="Gou J."/>
            <person name="Liao Q."/>
            <person name="Li Y."/>
            <person name="Zhou Q."/>
            <person name="Bi G."/>
            <person name="Li C."/>
            <person name="Du R."/>
            <person name="Wang X."/>
            <person name="Sun T."/>
            <person name="Guo L."/>
            <person name="Liang H."/>
            <person name="Lu P."/>
            <person name="Wu Y."/>
            <person name="Zhang Z."/>
            <person name="Ro D.K."/>
            <person name="Shang Y."/>
            <person name="Huang S."/>
            <person name="Yan J."/>
        </authorList>
    </citation>
    <scope>NUCLEOTIDE SEQUENCE [LARGE SCALE GENOMIC DNA]</scope>
    <source>
        <strain evidence="1">Ta-2019</strain>
    </source>
</reference>
<dbReference type="InterPro" id="IPR010298">
    <property type="entry name" value="YacP-like"/>
</dbReference>
<feature type="non-terminal residue" evidence="1">
    <location>
        <position position="123"/>
    </location>
</feature>
<evidence type="ECO:0000313" key="1">
    <source>
        <dbReference type="EMBL" id="KAH9332050.1"/>
    </source>
</evidence>
<comment type="caution">
    <text evidence="1">The sequence shown here is derived from an EMBL/GenBank/DDBJ whole genome shotgun (WGS) entry which is preliminary data.</text>
</comment>
<protein>
    <submittedName>
        <fullName evidence="1">Uncharacterized protein</fullName>
    </submittedName>
</protein>
<dbReference type="OMA" id="PRIWVAT"/>